<dbReference type="PROSITE" id="PS50041">
    <property type="entry name" value="C_TYPE_LECTIN_2"/>
    <property type="match status" value="1"/>
</dbReference>
<name>A0A8C6V5J3_9GOBI</name>
<dbReference type="Ensembl" id="ENSNMLT00000047383.1">
    <property type="protein sequence ID" value="ENSNMLP00000042664.1"/>
    <property type="gene ID" value="ENSNMLG00000025969.1"/>
</dbReference>
<dbReference type="InterPro" id="IPR050111">
    <property type="entry name" value="C-type_lectin/snaclec_domain"/>
</dbReference>
<dbReference type="InterPro" id="IPR016187">
    <property type="entry name" value="CTDL_fold"/>
</dbReference>
<dbReference type="GO" id="GO:0030246">
    <property type="term" value="F:carbohydrate binding"/>
    <property type="evidence" value="ECO:0007669"/>
    <property type="project" value="UniProtKB-KW"/>
</dbReference>
<keyword evidence="1" id="KW-0430">Lectin</keyword>
<evidence type="ECO:0000256" key="1">
    <source>
        <dbReference type="ARBA" id="ARBA00022734"/>
    </source>
</evidence>
<keyword evidence="2" id="KW-1015">Disulfide bond</keyword>
<dbReference type="CDD" id="cd03590">
    <property type="entry name" value="CLECT_DC-SIGN_like"/>
    <property type="match status" value="1"/>
</dbReference>
<evidence type="ECO:0000259" key="3">
    <source>
        <dbReference type="PROSITE" id="PS50041"/>
    </source>
</evidence>
<protein>
    <recommendedName>
        <fullName evidence="3">C-type lectin domain-containing protein</fullName>
    </recommendedName>
</protein>
<dbReference type="AlphaFoldDB" id="A0A8C6V5J3"/>
<dbReference type="InterPro" id="IPR033989">
    <property type="entry name" value="CD209-like_CTLD"/>
</dbReference>
<dbReference type="SUPFAM" id="SSF56436">
    <property type="entry name" value="C-type lectin-like"/>
    <property type="match status" value="1"/>
</dbReference>
<organism evidence="4 5">
    <name type="scientific">Neogobius melanostomus</name>
    <name type="common">round goby</name>
    <dbReference type="NCBI Taxonomy" id="47308"/>
    <lineage>
        <taxon>Eukaryota</taxon>
        <taxon>Metazoa</taxon>
        <taxon>Chordata</taxon>
        <taxon>Craniata</taxon>
        <taxon>Vertebrata</taxon>
        <taxon>Euteleostomi</taxon>
        <taxon>Actinopterygii</taxon>
        <taxon>Neopterygii</taxon>
        <taxon>Teleostei</taxon>
        <taxon>Neoteleostei</taxon>
        <taxon>Acanthomorphata</taxon>
        <taxon>Gobiaria</taxon>
        <taxon>Gobiiformes</taxon>
        <taxon>Gobioidei</taxon>
        <taxon>Gobiidae</taxon>
        <taxon>Benthophilinae</taxon>
        <taxon>Neogobiini</taxon>
        <taxon>Neogobius</taxon>
    </lineage>
</organism>
<dbReference type="PROSITE" id="PS00615">
    <property type="entry name" value="C_TYPE_LECTIN_1"/>
    <property type="match status" value="1"/>
</dbReference>
<keyword evidence="5" id="KW-1185">Reference proteome</keyword>
<evidence type="ECO:0000313" key="5">
    <source>
        <dbReference type="Proteomes" id="UP000694523"/>
    </source>
</evidence>
<dbReference type="InterPro" id="IPR001304">
    <property type="entry name" value="C-type_lectin-like"/>
</dbReference>
<proteinExistence type="predicted"/>
<dbReference type="Proteomes" id="UP000694523">
    <property type="component" value="Unplaced"/>
</dbReference>
<dbReference type="SMART" id="SM00034">
    <property type="entry name" value="CLECT"/>
    <property type="match status" value="1"/>
</dbReference>
<accession>A0A8C6V5J3</accession>
<dbReference type="Pfam" id="PF00059">
    <property type="entry name" value="Lectin_C"/>
    <property type="match status" value="1"/>
</dbReference>
<dbReference type="Gene3D" id="3.10.100.10">
    <property type="entry name" value="Mannose-Binding Protein A, subunit A"/>
    <property type="match status" value="1"/>
</dbReference>
<dbReference type="InterPro" id="IPR018378">
    <property type="entry name" value="C-type_lectin_CS"/>
</dbReference>
<dbReference type="PANTHER" id="PTHR22803">
    <property type="entry name" value="MANNOSE, PHOSPHOLIPASE, LECTIN RECEPTOR RELATED"/>
    <property type="match status" value="1"/>
</dbReference>
<reference evidence="4" key="2">
    <citation type="submission" date="2025-09" db="UniProtKB">
        <authorList>
            <consortium name="Ensembl"/>
        </authorList>
    </citation>
    <scope>IDENTIFICATION</scope>
</reference>
<reference evidence="4" key="1">
    <citation type="submission" date="2025-08" db="UniProtKB">
        <authorList>
            <consortium name="Ensembl"/>
        </authorList>
    </citation>
    <scope>IDENTIFICATION</scope>
</reference>
<sequence length="162" mass="19024">RGTLRTLFLAPVLGISYFPNDLKQTKEPKKTTKHCPDLWVRFHNSCYLLSPNPKNWADSRQDCEEQGAHLVIITSPEEQVSLISLTVLCLWIGLTDRDSENEWRWVNGDNVTSPTYWRQKQPDNWRGDEDCGEICNDKWNDKKCSDTQRFICERQKVCTYRN</sequence>
<evidence type="ECO:0000256" key="2">
    <source>
        <dbReference type="ARBA" id="ARBA00023157"/>
    </source>
</evidence>
<feature type="domain" description="C-type lectin" evidence="3">
    <location>
        <begin position="42"/>
        <end position="153"/>
    </location>
</feature>
<dbReference type="InterPro" id="IPR016186">
    <property type="entry name" value="C-type_lectin-like/link_sf"/>
</dbReference>
<evidence type="ECO:0000313" key="4">
    <source>
        <dbReference type="Ensembl" id="ENSNMLP00000042664.1"/>
    </source>
</evidence>